<dbReference type="EMBL" id="CP051487">
    <property type="protein sequence ID" value="QJC78051.1"/>
    <property type="molecule type" value="Genomic_DNA"/>
</dbReference>
<dbReference type="Proteomes" id="UP000215455">
    <property type="component" value="Unassembled WGS sequence"/>
</dbReference>
<accession>A0AAE6ZU70</accession>
<evidence type="ECO:0000313" key="4">
    <source>
        <dbReference type="Proteomes" id="UP000501367"/>
    </source>
</evidence>
<name>A0AAE6ZU70_9PSED</name>
<dbReference type="KEGG" id="pum:HGP31_06940"/>
<dbReference type="GeneID" id="72193304"/>
<protein>
    <submittedName>
        <fullName evidence="2">Uncharacterized protein</fullName>
    </submittedName>
</protein>
<evidence type="ECO:0000313" key="2">
    <source>
        <dbReference type="EMBL" id="QJC78051.1"/>
    </source>
</evidence>
<proteinExistence type="predicted"/>
<keyword evidence="3" id="KW-1185">Reference proteome</keyword>
<dbReference type="AlphaFoldDB" id="A0AAE6ZU70"/>
<gene>
    <name evidence="2" type="ORF">HGP31_06940</name>
    <name evidence="1" type="ORF">PSUM_13535</name>
</gene>
<organism evidence="2 4">
    <name type="scientific">Pseudomonas umsongensis</name>
    <dbReference type="NCBI Taxonomy" id="198618"/>
    <lineage>
        <taxon>Bacteria</taxon>
        <taxon>Pseudomonadati</taxon>
        <taxon>Pseudomonadota</taxon>
        <taxon>Gammaproteobacteria</taxon>
        <taxon>Pseudomonadales</taxon>
        <taxon>Pseudomonadaceae</taxon>
        <taxon>Pseudomonas</taxon>
    </lineage>
</organism>
<evidence type="ECO:0000313" key="3">
    <source>
        <dbReference type="Proteomes" id="UP000215455"/>
    </source>
</evidence>
<reference evidence="2 4" key="2">
    <citation type="submission" date="2020-04" db="EMBL/GenBank/DDBJ databases">
        <authorList>
            <person name="Yao Y."/>
            <person name="He Z."/>
        </authorList>
    </citation>
    <scope>NUCLEOTIDE SEQUENCE [LARGE SCALE GENOMIC DNA]</scope>
    <source>
        <strain evidence="2 4">CY-1</strain>
    </source>
</reference>
<reference evidence="1 3" key="1">
    <citation type="submission" date="2017-06" db="EMBL/GenBank/DDBJ databases">
        <authorList>
            <person name="Furmanczyk E.M."/>
        </authorList>
    </citation>
    <scope>NUCLEOTIDE SEQUENCE [LARGE SCALE GENOMIC DNA]</scope>
    <source>
        <strain evidence="1 3">DSM 16611</strain>
    </source>
</reference>
<evidence type="ECO:0000313" key="1">
    <source>
        <dbReference type="EMBL" id="OXR33058.1"/>
    </source>
</evidence>
<dbReference type="RefSeq" id="WP_020798356.1">
    <property type="nucleotide sequence ID" value="NZ_CP044409.1"/>
</dbReference>
<dbReference type="EMBL" id="NIWU01000002">
    <property type="protein sequence ID" value="OXR33058.1"/>
    <property type="molecule type" value="Genomic_DNA"/>
</dbReference>
<dbReference type="Proteomes" id="UP000501367">
    <property type="component" value="Chromosome"/>
</dbReference>
<sequence length="219" mass="24882">MNTSEDTDNEVNQPYDQLFAFFKATSIGILYQLSPHLLSEEYQAMLDDLVGKAKVELIDLLEEAEYTNALNQKIEQWRNQKRGPKHTRVIVKIINNTSHTFGIAQTSLPMSKAERESFQTPTQGQTAFKCDFDYSYAYPWPKNKIMFNQFIDFVDNHIGVRFDLGMIMNTSFGVHTPTLRPSVKNTVTSIGSSSIKCSTTTTRMGDEAPFDFEVEIILG</sequence>